<dbReference type="SUPFAM" id="SSF49785">
    <property type="entry name" value="Galactose-binding domain-like"/>
    <property type="match status" value="1"/>
</dbReference>
<dbReference type="Gene3D" id="2.60.120.260">
    <property type="entry name" value="Galactose-binding domain-like"/>
    <property type="match status" value="1"/>
</dbReference>
<accession>A0A8S5VIM1</accession>
<proteinExistence type="predicted"/>
<evidence type="ECO:0000313" key="1">
    <source>
        <dbReference type="EMBL" id="DAG87142.1"/>
    </source>
</evidence>
<organism evidence="1">
    <name type="scientific">Ackermannviridae sp</name>
    <dbReference type="NCBI Taxonomy" id="2831612"/>
    <lineage>
        <taxon>Viruses</taxon>
        <taxon>Duplodnaviria</taxon>
        <taxon>Heunggongvirae</taxon>
        <taxon>Uroviricota</taxon>
        <taxon>Caudoviricetes</taxon>
        <taxon>Pantevenvirales</taxon>
        <taxon>Ackermannviridae</taxon>
    </lineage>
</organism>
<protein>
    <submittedName>
        <fullName evidence="1">Alpha-L-rhamnosidase</fullName>
    </submittedName>
</protein>
<sequence>MCYAGVLLMGVAPRIPGGGTSKKSTELTNIIPAMSSNSQNGYTVSMKSLSGNDASAGAAWYMFNHNYRVYNWQENGYNENVCHFGSGKDGQIDIELPEPTAVHAVFVIGPNYSSYGVNGPKSAELYFSNDNTNFTKVDDAVNIRKSSYAQLPMLGDQINMCLNPSKHKYYRIVVYRSAEYVGVNAIILL</sequence>
<reference evidence="1" key="1">
    <citation type="journal article" date="2021" name="Proc. Natl. Acad. Sci. U.S.A.">
        <title>A Catalog of Tens of Thousands of Viruses from Human Metagenomes Reveals Hidden Associations with Chronic Diseases.</title>
        <authorList>
            <person name="Tisza M.J."/>
            <person name="Buck C.B."/>
        </authorList>
    </citation>
    <scope>NUCLEOTIDE SEQUENCE</scope>
    <source>
        <strain evidence="1">Ctpks17</strain>
    </source>
</reference>
<dbReference type="InterPro" id="IPR008979">
    <property type="entry name" value="Galactose-bd-like_sf"/>
</dbReference>
<dbReference type="EMBL" id="BK035229">
    <property type="protein sequence ID" value="DAG87142.1"/>
    <property type="molecule type" value="Genomic_DNA"/>
</dbReference>
<name>A0A8S5VIM1_9CAUD</name>